<dbReference type="InterPro" id="IPR018961">
    <property type="entry name" value="DnaJ_homolog_subfam-C_membr-28"/>
</dbReference>
<dbReference type="Pfam" id="PF09350">
    <property type="entry name" value="DJC28_CD"/>
    <property type="match status" value="1"/>
</dbReference>
<reference evidence="2 3" key="1">
    <citation type="journal article" date="2012" name="J. Bacteriol.">
        <title>Whole-genome sequences of Bacillus subtilis and close relatives.</title>
        <authorList>
            <person name="Earl A.M."/>
            <person name="Eppinger M."/>
            <person name="Fricke W.F."/>
            <person name="Rosovitz M.J."/>
            <person name="Rasko D.A."/>
            <person name="Daugherty S."/>
            <person name="Losick R."/>
            <person name="Kolter R."/>
            <person name="Ravel J."/>
        </authorList>
    </citation>
    <scope>NUCLEOTIDE SEQUENCE [LARGE SCALE GENOMIC DNA]</scope>
    <source>
        <strain evidence="3">DSM 15029 / JCM 12233 / NBRC 101239 / NRRL B-23049 / TU-B-10</strain>
    </source>
</reference>
<organism evidence="2 3">
    <name type="scientific">Bacillus spizizenii (strain DSM 15029 / JCM 12233 / NBRC 101239 / NRRL B-23049 / TU-B-10)</name>
    <name type="common">Bacillus subtilis subsp. spizizenii</name>
    <dbReference type="NCBI Taxonomy" id="1052585"/>
    <lineage>
        <taxon>Bacteria</taxon>
        <taxon>Bacillati</taxon>
        <taxon>Bacillota</taxon>
        <taxon>Bacilli</taxon>
        <taxon>Bacillales</taxon>
        <taxon>Bacillaceae</taxon>
        <taxon>Bacillus</taxon>
    </lineage>
</organism>
<accession>G4NUD2</accession>
<dbReference type="STRING" id="1052585.GYO_1039"/>
<evidence type="ECO:0000259" key="1">
    <source>
        <dbReference type="Pfam" id="PF09350"/>
    </source>
</evidence>
<proteinExistence type="predicted"/>
<evidence type="ECO:0000313" key="3">
    <source>
        <dbReference type="Proteomes" id="UP000002651"/>
    </source>
</evidence>
<gene>
    <name evidence="2" type="ordered locus">GYO_1039</name>
</gene>
<dbReference type="KEGG" id="bst:GYO_1039"/>
<keyword evidence="3" id="KW-1185">Reference proteome</keyword>
<evidence type="ECO:0000313" key="2">
    <source>
        <dbReference type="EMBL" id="AEP85718.1"/>
    </source>
</evidence>
<dbReference type="Proteomes" id="UP000002651">
    <property type="component" value="Chromosome"/>
</dbReference>
<dbReference type="PANTHER" id="PTHR39158">
    <property type="entry name" value="OS08G0560600 PROTEIN"/>
    <property type="match status" value="1"/>
</dbReference>
<dbReference type="AlphaFoldDB" id="G4NUD2"/>
<sequence>MKRGELMDFSHIVSEDKIKRAIKDGEFENLPGMGKPLPKDDAAHLPESLRMSYRMLKNAGMAEDEGALKKELMTIDHLIAKCYDEKEREQLIRKKNEKQMLLDKLVEKKGMFSKPASAFYKNKVYDRLGRNRPSSS</sequence>
<dbReference type="HOGENOM" id="CLU_129296_0_1_9"/>
<protein>
    <recommendedName>
        <fullName evidence="1">DnaJ homologue subfamily C member 28 conserved domain-containing protein</fullName>
    </recommendedName>
</protein>
<dbReference type="PANTHER" id="PTHR39158:SF1">
    <property type="entry name" value="DNAJ HOMOLOG SUBFAMILY C MEMBER 28"/>
    <property type="match status" value="1"/>
</dbReference>
<dbReference type="InterPro" id="IPR052573">
    <property type="entry name" value="DnaJ_C_subfamily_28"/>
</dbReference>
<name>G4NUD2_BACS4</name>
<feature type="domain" description="DnaJ homologue subfamily C member 28 conserved" evidence="1">
    <location>
        <begin position="15"/>
        <end position="79"/>
    </location>
</feature>
<dbReference type="EMBL" id="CP002905">
    <property type="protein sequence ID" value="AEP85718.1"/>
    <property type="molecule type" value="Genomic_DNA"/>
</dbReference>